<name>A0A443K1A2_9RHOB</name>
<feature type="domain" description="Polysaccharide pyruvyl transferase" evidence="1">
    <location>
        <begin position="56"/>
        <end position="346"/>
    </location>
</feature>
<evidence type="ECO:0000313" key="3">
    <source>
        <dbReference type="Proteomes" id="UP000285295"/>
    </source>
</evidence>
<accession>A0A443K1A2</accession>
<reference evidence="2 3" key="1">
    <citation type="submission" date="2019-01" db="EMBL/GenBank/DDBJ databases">
        <title>Sinorhodobacter populi sp. nov. isolated from the symptomatic bark tissue of Populus euramericana canker.</title>
        <authorList>
            <person name="Xu G."/>
        </authorList>
    </citation>
    <scope>NUCLEOTIDE SEQUENCE [LARGE SCALE GENOMIC DNA]</scope>
    <source>
        <strain evidence="2 3">D19-10-3-21</strain>
    </source>
</reference>
<reference evidence="2 3" key="2">
    <citation type="submission" date="2019-01" db="EMBL/GenBank/DDBJ databases">
        <authorList>
            <person name="Li Y."/>
        </authorList>
    </citation>
    <scope>NUCLEOTIDE SEQUENCE [LARGE SCALE GENOMIC DNA]</scope>
    <source>
        <strain evidence="2 3">D19-10-3-21</strain>
    </source>
</reference>
<comment type="caution">
    <text evidence="2">The sequence shown here is derived from an EMBL/GenBank/DDBJ whole genome shotgun (WGS) entry which is preliminary data.</text>
</comment>
<dbReference type="Pfam" id="PF04230">
    <property type="entry name" value="PS_pyruv_trans"/>
    <property type="match status" value="1"/>
</dbReference>
<dbReference type="Proteomes" id="UP000285295">
    <property type="component" value="Unassembled WGS sequence"/>
</dbReference>
<protein>
    <recommendedName>
        <fullName evidence="1">Polysaccharide pyruvyl transferase domain-containing protein</fullName>
    </recommendedName>
</protein>
<dbReference type="PANTHER" id="PTHR36836">
    <property type="entry name" value="COLANIC ACID BIOSYNTHESIS PROTEIN WCAK"/>
    <property type="match status" value="1"/>
</dbReference>
<dbReference type="PANTHER" id="PTHR36836:SF1">
    <property type="entry name" value="COLANIC ACID BIOSYNTHESIS PROTEIN WCAK"/>
    <property type="match status" value="1"/>
</dbReference>
<organism evidence="2 3">
    <name type="scientific">Paenirhodobacter populi</name>
    <dbReference type="NCBI Taxonomy" id="2306993"/>
    <lineage>
        <taxon>Bacteria</taxon>
        <taxon>Pseudomonadati</taxon>
        <taxon>Pseudomonadota</taxon>
        <taxon>Alphaproteobacteria</taxon>
        <taxon>Rhodobacterales</taxon>
        <taxon>Rhodobacter group</taxon>
        <taxon>Paenirhodobacter</taxon>
    </lineage>
</organism>
<evidence type="ECO:0000313" key="2">
    <source>
        <dbReference type="EMBL" id="RWR26530.1"/>
    </source>
</evidence>
<proteinExistence type="predicted"/>
<dbReference type="OrthoDB" id="1814359at2"/>
<dbReference type="EMBL" id="SAUX01000031">
    <property type="protein sequence ID" value="RWR26530.1"/>
    <property type="molecule type" value="Genomic_DNA"/>
</dbReference>
<evidence type="ECO:0000259" key="1">
    <source>
        <dbReference type="Pfam" id="PF04230"/>
    </source>
</evidence>
<sequence length="415" mass="45682">MRCGLCQVDAASLLEIQGKFMRDQLIVAALRLLRTFIRVDLRKIVILPPSSGGSLGDQAMLDSTAASVSKFGDVVLVAEPGPNTRLRTKVTYAPLNGGSKADKLRALKEILSAGTIVFLGADVIDGAYGGDCRRLGIFDLFVRAGLRGACLGFSISAKPGEAAKRRLLNLPKMRMHVRDRISLDRFEKLTGREGILVADTAFQLRPEVTTPVMEEAIGWARTQRAQGRRVLVVNLGGWTLERMKGDGVAAVNACLGRWLSDSPDRAVLLLPHDFKPAPVGDVEPLRRLNSLLAPQFSERVMFVEPPFNTWDVKALAEEIDFSMTGRMHFSIACLGMGTPSLGIVYQGKFEGLMDHFGLDDMLIAPDEAADPDVLFARLNKVEQELPDLRSRITTKLPEIRELSWKNFAWLGEERA</sequence>
<dbReference type="InterPro" id="IPR007345">
    <property type="entry name" value="Polysacch_pyruvyl_Trfase"/>
</dbReference>
<dbReference type="AlphaFoldDB" id="A0A443K1A2"/>
<gene>
    <name evidence="2" type="ORF">D2T31_19745</name>
</gene>